<dbReference type="AlphaFoldDB" id="A0A6G7BAN4"/>
<gene>
    <name evidence="1" type="ORF">G6Z83_07000</name>
</gene>
<name>A0A6G7BAN4_9LACO</name>
<evidence type="ECO:0000313" key="2">
    <source>
        <dbReference type="Proteomes" id="UP000501676"/>
    </source>
</evidence>
<geneLocation type="plasmid" evidence="2">
    <name>pc0210c1</name>
</geneLocation>
<dbReference type="Proteomes" id="UP000501676">
    <property type="component" value="Plasmid pC0210C1"/>
</dbReference>
<dbReference type="RefSeq" id="WP_102215558.1">
    <property type="nucleotide sequence ID" value="NZ_CP049224.1"/>
</dbReference>
<organism evidence="1 2">
    <name type="scientific">Lactobacillus iners</name>
    <dbReference type="NCBI Taxonomy" id="147802"/>
    <lineage>
        <taxon>Bacteria</taxon>
        <taxon>Bacillati</taxon>
        <taxon>Bacillota</taxon>
        <taxon>Bacilli</taxon>
        <taxon>Lactobacillales</taxon>
        <taxon>Lactobacillaceae</taxon>
        <taxon>Lactobacillus</taxon>
    </lineage>
</organism>
<reference evidence="1 2" key="1">
    <citation type="submission" date="2020-02" db="EMBL/GenBank/DDBJ databases">
        <title>Complete genome sequences of six Lactobacillus iners strains isolated from the human vagina.</title>
        <authorList>
            <person name="France M.T."/>
            <person name="Rutt L."/>
            <person name="Narina S."/>
            <person name="Arbaugh S."/>
            <person name="Humphrys M.S."/>
            <person name="Ma B."/>
            <person name="Hayward M.R."/>
            <person name="Relman D."/>
            <person name="Kwon D.S."/>
            <person name="Ravel J."/>
        </authorList>
    </citation>
    <scope>NUCLEOTIDE SEQUENCE [LARGE SCALE GENOMIC DNA]</scope>
    <source>
        <strain evidence="1 2">C0210C1</strain>
        <plasmid evidence="2">pc0210c1</plasmid>
    </source>
</reference>
<accession>A0A6G7BAN4</accession>
<protein>
    <submittedName>
        <fullName evidence="1">Uncharacterized protein</fullName>
    </submittedName>
</protein>
<keyword evidence="1" id="KW-0614">Plasmid</keyword>
<sequence>MLLKRAEPIIEQQVLNNAKKIMTDIEDFKVYLLLKSDGNYLKNSNGRIAMKLYSDQELIKIITSGRVFSIID</sequence>
<evidence type="ECO:0000313" key="1">
    <source>
        <dbReference type="EMBL" id="QIH24462.1"/>
    </source>
</evidence>
<dbReference type="EMBL" id="CP049229">
    <property type="protein sequence ID" value="QIH24462.1"/>
    <property type="molecule type" value="Genomic_DNA"/>
</dbReference>
<proteinExistence type="predicted"/>